<proteinExistence type="inferred from homology"/>
<comment type="similarity">
    <text evidence="1">Belongs to the ATG14 family.</text>
</comment>
<keyword evidence="3 4" id="KW-0175">Coiled coil</keyword>
<dbReference type="GO" id="GO:0032991">
    <property type="term" value="C:protein-containing complex"/>
    <property type="evidence" value="ECO:0007669"/>
    <property type="project" value="UniProtKB-ARBA"/>
</dbReference>
<dbReference type="GeneID" id="27325147"/>
<accession>A0A0D1ZT27</accession>
<dbReference type="InterPro" id="IPR018791">
    <property type="entry name" value="UV_resistance/autophagy_Atg14"/>
</dbReference>
<feature type="region of interest" description="Disordered" evidence="5">
    <location>
        <begin position="509"/>
        <end position="532"/>
    </location>
</feature>
<reference evidence="6 7" key="1">
    <citation type="submission" date="2015-01" db="EMBL/GenBank/DDBJ databases">
        <title>The Genome Sequence of Exophiala mesophila CBS40295.</title>
        <authorList>
            <consortium name="The Broad Institute Genomics Platform"/>
            <person name="Cuomo C."/>
            <person name="de Hoog S."/>
            <person name="Gorbushina A."/>
            <person name="Stielow B."/>
            <person name="Teixiera M."/>
            <person name="Abouelleil A."/>
            <person name="Chapman S.B."/>
            <person name="Priest M."/>
            <person name="Young S.K."/>
            <person name="Wortman J."/>
            <person name="Nusbaum C."/>
            <person name="Birren B."/>
        </authorList>
    </citation>
    <scope>NUCLEOTIDE SEQUENCE [LARGE SCALE GENOMIC DNA]</scope>
    <source>
        <strain evidence="6 7">CBS 40295</strain>
    </source>
</reference>
<dbReference type="RefSeq" id="XP_016221522.1">
    <property type="nucleotide sequence ID" value="XM_016372190.1"/>
</dbReference>
<dbReference type="OrthoDB" id="16772at2759"/>
<dbReference type="Pfam" id="PF10186">
    <property type="entry name" value="ATG14"/>
    <property type="match status" value="1"/>
</dbReference>
<name>A0A0D1ZT27_EXOME</name>
<feature type="region of interest" description="Disordered" evidence="5">
    <location>
        <begin position="385"/>
        <end position="415"/>
    </location>
</feature>
<evidence type="ECO:0000313" key="7">
    <source>
        <dbReference type="Proteomes" id="UP000054302"/>
    </source>
</evidence>
<gene>
    <name evidence="6" type="ORF">PV10_07302</name>
</gene>
<evidence type="ECO:0000256" key="5">
    <source>
        <dbReference type="SAM" id="MobiDB-lite"/>
    </source>
</evidence>
<dbReference type="OMA" id="HYLSIRL"/>
<dbReference type="GO" id="GO:0000149">
    <property type="term" value="F:SNARE binding"/>
    <property type="evidence" value="ECO:0007669"/>
    <property type="project" value="TreeGrafter"/>
</dbReference>
<dbReference type="GO" id="GO:0000323">
    <property type="term" value="C:lytic vacuole"/>
    <property type="evidence" value="ECO:0007669"/>
    <property type="project" value="TreeGrafter"/>
</dbReference>
<organism evidence="6 7">
    <name type="scientific">Exophiala mesophila</name>
    <name type="common">Black yeast-like fungus</name>
    <dbReference type="NCBI Taxonomy" id="212818"/>
    <lineage>
        <taxon>Eukaryota</taxon>
        <taxon>Fungi</taxon>
        <taxon>Dikarya</taxon>
        <taxon>Ascomycota</taxon>
        <taxon>Pezizomycotina</taxon>
        <taxon>Eurotiomycetes</taxon>
        <taxon>Chaetothyriomycetidae</taxon>
        <taxon>Chaetothyriales</taxon>
        <taxon>Herpotrichiellaceae</taxon>
        <taxon>Exophiala</taxon>
    </lineage>
</organism>
<feature type="compositionally biased region" description="Low complexity" evidence="5">
    <location>
        <begin position="277"/>
        <end position="295"/>
    </location>
</feature>
<evidence type="ECO:0000256" key="4">
    <source>
        <dbReference type="SAM" id="Coils"/>
    </source>
</evidence>
<feature type="coiled-coil region" evidence="4">
    <location>
        <begin position="80"/>
        <end position="123"/>
    </location>
</feature>
<evidence type="ECO:0000256" key="2">
    <source>
        <dbReference type="ARBA" id="ARBA00013807"/>
    </source>
</evidence>
<evidence type="ECO:0000256" key="1">
    <source>
        <dbReference type="ARBA" id="ARBA00009574"/>
    </source>
</evidence>
<keyword evidence="7" id="KW-1185">Reference proteome</keyword>
<dbReference type="VEuPathDB" id="FungiDB:PV10_07302"/>
<dbReference type="AlphaFoldDB" id="A0A0D1ZT27"/>
<feature type="region of interest" description="Disordered" evidence="5">
    <location>
        <begin position="277"/>
        <end position="301"/>
    </location>
</feature>
<dbReference type="EMBL" id="KN847524">
    <property type="protein sequence ID" value="KIV89948.1"/>
    <property type="molecule type" value="Genomic_DNA"/>
</dbReference>
<protein>
    <recommendedName>
        <fullName evidence="2">Autophagy-related protein 14</fullName>
    </recommendedName>
</protein>
<dbReference type="PANTHER" id="PTHR15157:SF13">
    <property type="entry name" value="AUTOPHAGY-RELATED PROTEIN 14"/>
    <property type="match status" value="1"/>
</dbReference>
<evidence type="ECO:0000313" key="6">
    <source>
        <dbReference type="EMBL" id="KIV89948.1"/>
    </source>
</evidence>
<sequence>MDADGQDEKYVLLCKKHSGPAESEVLCTACVHDLINPLRLELARILLDKESLEKRVNHVLEPDLHPATDDENNELATAYKEKYLAKVQMEQAMIEEEEVEQRLGEKEQELDSLRVELEKQKAVFAQRKARLDQAKQAQLVARQEQLSKGRQQQEKDKARNDMLHNRSVDARAVLCRETASLLRLRQVKKKSKDGSIKECYAISGLWLPDLRDINNMRCTELTAVLGHTAFLVYLCSYFAGIQLPCEITVPHKDYPLTTIFPPPQSWLGKEVPFPGSVSTVTSTPSSPAESRSESSNLPRPRPLFIGSDDTNEHVSQFAKKDPSAFGFFVEAISCLAYNIAWFSRSQGFLQGTETWGEVCNIGRILYLMLIAPPAPAGVMAPMTQQDARLRRSKGGSRSSNQDPSSLVVPRLGSGSHQSMHSLYWTEAQSNSTRQWRLSKFNMVADPLKRHLLTEMNNAEWELLGVDEWDDGGERMDEAVFVKTRTLDGAAYDDARSIMTTATHLTNGLLGTGDEGKGKGKSGWTKVKSREKP</sequence>
<dbReference type="GO" id="GO:0035493">
    <property type="term" value="P:SNARE complex assembly"/>
    <property type="evidence" value="ECO:0007669"/>
    <property type="project" value="TreeGrafter"/>
</dbReference>
<dbReference type="PANTHER" id="PTHR15157">
    <property type="entry name" value="UV RADIATION RESISTANCE-ASSOCIATED GENE PROTEIN"/>
    <property type="match status" value="1"/>
</dbReference>
<dbReference type="Proteomes" id="UP000054302">
    <property type="component" value="Unassembled WGS sequence"/>
</dbReference>
<dbReference type="HOGENOM" id="CLU_021590_1_0_1"/>
<evidence type="ECO:0000256" key="3">
    <source>
        <dbReference type="ARBA" id="ARBA00023054"/>
    </source>
</evidence>
<dbReference type="GO" id="GO:0005768">
    <property type="term" value="C:endosome"/>
    <property type="evidence" value="ECO:0007669"/>
    <property type="project" value="TreeGrafter"/>
</dbReference>